<dbReference type="InterPro" id="IPR036188">
    <property type="entry name" value="FAD/NAD-bd_sf"/>
</dbReference>
<name>A0A9P3CDY5_9PEZI</name>
<evidence type="ECO:0000256" key="3">
    <source>
        <dbReference type="ARBA" id="ARBA00022630"/>
    </source>
</evidence>
<dbReference type="EMBL" id="BOLY01000001">
    <property type="protein sequence ID" value="GIZ38230.1"/>
    <property type="molecule type" value="Genomic_DNA"/>
</dbReference>
<protein>
    <recommendedName>
        <fullName evidence="8">FAD/NAD(P)-binding domain-containing protein</fullName>
    </recommendedName>
</protein>
<evidence type="ECO:0000256" key="2">
    <source>
        <dbReference type="ARBA" id="ARBA00010139"/>
    </source>
</evidence>
<comment type="cofactor">
    <cofactor evidence="1">
        <name>FAD</name>
        <dbReference type="ChEBI" id="CHEBI:57692"/>
    </cofactor>
</comment>
<dbReference type="Gene3D" id="3.50.50.60">
    <property type="entry name" value="FAD/NAD(P)-binding domain"/>
    <property type="match status" value="3"/>
</dbReference>
<evidence type="ECO:0000256" key="6">
    <source>
        <dbReference type="ARBA" id="ARBA00023002"/>
    </source>
</evidence>
<evidence type="ECO:0000313" key="10">
    <source>
        <dbReference type="Proteomes" id="UP000825890"/>
    </source>
</evidence>
<dbReference type="RefSeq" id="XP_044652717.1">
    <property type="nucleotide sequence ID" value="XM_044796782.1"/>
</dbReference>
<proteinExistence type="inferred from homology"/>
<comment type="caution">
    <text evidence="9">The sequence shown here is derived from an EMBL/GenBank/DDBJ whole genome shotgun (WGS) entry which is preliminary data.</text>
</comment>
<dbReference type="InterPro" id="IPR023753">
    <property type="entry name" value="FAD/NAD-binding_dom"/>
</dbReference>
<dbReference type="GO" id="GO:0004497">
    <property type="term" value="F:monooxygenase activity"/>
    <property type="evidence" value="ECO:0007669"/>
    <property type="project" value="UniProtKB-KW"/>
</dbReference>
<reference evidence="9 10" key="1">
    <citation type="submission" date="2021-01" db="EMBL/GenBank/DDBJ databases">
        <title>Cercospora kikuchii MAFF 305040 whole genome shotgun sequence.</title>
        <authorList>
            <person name="Kashiwa T."/>
            <person name="Suzuki T."/>
        </authorList>
    </citation>
    <scope>NUCLEOTIDE SEQUENCE [LARGE SCALE GENOMIC DNA]</scope>
    <source>
        <strain evidence="9 10">MAFF 305040</strain>
    </source>
</reference>
<evidence type="ECO:0000256" key="7">
    <source>
        <dbReference type="ARBA" id="ARBA00023033"/>
    </source>
</evidence>
<keyword evidence="5" id="KW-0521">NADP</keyword>
<dbReference type="AlphaFoldDB" id="A0A9P3CDY5"/>
<keyword evidence="6" id="KW-0560">Oxidoreductase</keyword>
<keyword evidence="7" id="KW-0503">Monooxygenase</keyword>
<dbReference type="Proteomes" id="UP000825890">
    <property type="component" value="Unassembled WGS sequence"/>
</dbReference>
<dbReference type="OrthoDB" id="66881at2759"/>
<evidence type="ECO:0000313" key="9">
    <source>
        <dbReference type="EMBL" id="GIZ38230.1"/>
    </source>
</evidence>
<sequence>MGSIVDQTEDSNAIHTDVLIIGAGFTGIVAIHRLRKQGFNVRCFEQGEGFGGVWYWNRYPGARVDSEWPFYQLDIPELIKSWTFSERFPGHEEIRRYFEHADKVLNLSKDTFFNARVVEATRDDDKNLWTIKTQQGHVATAKYLILGTGLLHRSYMPDFPGLENYKGDLCHSADWLKDFNGRGKKIALIGAGATAVQITEQLGKVAEELVVFLRRPSYCLPMGQRKISATEHDQLRPYIPALMKASRESVSGFPTIPLSGSMLANPREVWEAELERLWSLGGFHANQATYRDIYVNPEANELHYQFWRKKVCQRLTDPEKQKIMAPEKKPYHIGTKRCPLEQDYYEVLNQPNVKLHDLKAAPLKEFTEKGIITSDGKEYEFDAVVLATGFDALTGSLTKLGLKNKDGIDLKDLWANGVSSYLGLAISGFPNAFMAYSPQAPNTLSNGTTILQCQIDIIVDMINKLEGEEIKSIEPTPEAEREWKAAISEFADRTLFPQTDSWWNGANIPGKKAEFSTFLPGIAVYERNCRDTFESWRGWKVVRNQ</sequence>
<evidence type="ECO:0000259" key="8">
    <source>
        <dbReference type="Pfam" id="PF07992"/>
    </source>
</evidence>
<dbReference type="PANTHER" id="PTHR43098">
    <property type="entry name" value="L-ORNITHINE N(5)-MONOOXYGENASE-RELATED"/>
    <property type="match status" value="1"/>
</dbReference>
<keyword evidence="10" id="KW-1185">Reference proteome</keyword>
<accession>A0A9P3CDY5</accession>
<evidence type="ECO:0000256" key="1">
    <source>
        <dbReference type="ARBA" id="ARBA00001974"/>
    </source>
</evidence>
<dbReference type="PANTHER" id="PTHR43098:SF3">
    <property type="entry name" value="L-ORNITHINE N(5)-MONOOXYGENASE-RELATED"/>
    <property type="match status" value="1"/>
</dbReference>
<dbReference type="Pfam" id="PF07992">
    <property type="entry name" value="Pyr_redox_2"/>
    <property type="match status" value="1"/>
</dbReference>
<keyword evidence="3" id="KW-0285">Flavoprotein</keyword>
<organism evidence="9 10">
    <name type="scientific">Cercospora kikuchii</name>
    <dbReference type="NCBI Taxonomy" id="84275"/>
    <lineage>
        <taxon>Eukaryota</taxon>
        <taxon>Fungi</taxon>
        <taxon>Dikarya</taxon>
        <taxon>Ascomycota</taxon>
        <taxon>Pezizomycotina</taxon>
        <taxon>Dothideomycetes</taxon>
        <taxon>Dothideomycetidae</taxon>
        <taxon>Mycosphaerellales</taxon>
        <taxon>Mycosphaerellaceae</taxon>
        <taxon>Cercospora</taxon>
    </lineage>
</organism>
<feature type="domain" description="FAD/NAD(P)-binding" evidence="8">
    <location>
        <begin position="17"/>
        <end position="236"/>
    </location>
</feature>
<dbReference type="InterPro" id="IPR050775">
    <property type="entry name" value="FAD-binding_Monooxygenases"/>
</dbReference>
<gene>
    <name evidence="9" type="ORF">CKM354_000165200</name>
</gene>
<keyword evidence="4" id="KW-0274">FAD</keyword>
<dbReference type="GeneID" id="68287227"/>
<comment type="similarity">
    <text evidence="2">Belongs to the FAD-binding monooxygenase family.</text>
</comment>
<dbReference type="SUPFAM" id="SSF51905">
    <property type="entry name" value="FAD/NAD(P)-binding domain"/>
    <property type="match status" value="2"/>
</dbReference>
<dbReference type="PRINTS" id="PR00411">
    <property type="entry name" value="PNDRDTASEI"/>
</dbReference>
<evidence type="ECO:0000256" key="5">
    <source>
        <dbReference type="ARBA" id="ARBA00022857"/>
    </source>
</evidence>
<evidence type="ECO:0000256" key="4">
    <source>
        <dbReference type="ARBA" id="ARBA00022827"/>
    </source>
</evidence>